<dbReference type="InterPro" id="IPR050515">
    <property type="entry name" value="Beta-lactam/transpept"/>
</dbReference>
<dbReference type="eggNOG" id="COG0768">
    <property type="taxonomic scope" value="Bacteria"/>
</dbReference>
<dbReference type="InterPro" id="IPR005311">
    <property type="entry name" value="PBP_dimer"/>
</dbReference>
<dbReference type="GO" id="GO:0005886">
    <property type="term" value="C:plasma membrane"/>
    <property type="evidence" value="ECO:0007669"/>
    <property type="project" value="TreeGrafter"/>
</dbReference>
<dbReference type="EC" id="2.4.1.129" evidence="7"/>
<dbReference type="Gene3D" id="3.40.710.10">
    <property type="entry name" value="DD-peptidase/beta-lactamase superfamily"/>
    <property type="match status" value="1"/>
</dbReference>
<evidence type="ECO:0000256" key="4">
    <source>
        <dbReference type="SAM" id="Phobius"/>
    </source>
</evidence>
<dbReference type="SUPFAM" id="SSF56601">
    <property type="entry name" value="beta-lactamase/transpeptidase-like"/>
    <property type="match status" value="1"/>
</dbReference>
<dbReference type="GO" id="GO:0071555">
    <property type="term" value="P:cell wall organization"/>
    <property type="evidence" value="ECO:0007669"/>
    <property type="project" value="TreeGrafter"/>
</dbReference>
<dbReference type="GO" id="GO:0008658">
    <property type="term" value="F:penicillin binding"/>
    <property type="evidence" value="ECO:0007669"/>
    <property type="project" value="InterPro"/>
</dbReference>
<evidence type="ECO:0000256" key="2">
    <source>
        <dbReference type="ARBA" id="ARBA00007171"/>
    </source>
</evidence>
<dbReference type="InterPro" id="IPR012338">
    <property type="entry name" value="Beta-lactam/transpept-like"/>
</dbReference>
<evidence type="ECO:0000313" key="8">
    <source>
        <dbReference type="Proteomes" id="UP000001572"/>
    </source>
</evidence>
<dbReference type="Pfam" id="PF03717">
    <property type="entry name" value="PBP_dimer"/>
    <property type="match status" value="1"/>
</dbReference>
<dbReference type="SUPFAM" id="SSF56519">
    <property type="entry name" value="Penicillin binding protein dimerisation domain"/>
    <property type="match status" value="1"/>
</dbReference>
<sequence length="561" mass="62356">MSRVNQKLGKIESVYIKRLWCIGLLATLCLVLLLMRLFYIQWFKHDLYTTEVNRQRSVSIALDTGRGTILDRNFIPLTGQERQAVAVIIPQVLEGNPNTLSKIEKITEINSADMLEQLSTKNQPLVIPIDVEVNWEERHGLNRMGVFIVDKEFRYKDSPMLAHVVGYTHEIDHRGLTGLEKALDEYLYSMGSKALNIIVDGKKRLLPGEGIGILKQPGLSQHVKLTIDYQVQKIIEEIMDQQNREGAIIVSNVQTGEILGMSSRPNFNPNEITAHINSQGDELYNRATQMAFPPGSIFKIVIAAEALRQNKLDFNETFFCKGFEQVGESIIRCTSYNQGGHGEIKFEDAFAKSCNSVFIQMGQRLGAGNIIEMAKQLGLNEKVGIGLEETQGNLPLGDGLLGPVIGNISIGQGEIEVTPLQINQMTQIIANSGVKKPLFIVDEIIDDQYGTIEAVKRQHAPESTVIDQEITMELQNMMAMVMAEGTGGRSNELRYDTAGKTGTAQARNRGEDQLHAWFTGYYPLNTPQYAITVLIENGGSGGAVAVPIFREILEEMLLVGY</sequence>
<proteinExistence type="inferred from homology"/>
<dbReference type="Proteomes" id="UP000001572">
    <property type="component" value="Chromosome"/>
</dbReference>
<dbReference type="Gene3D" id="3.90.1310.10">
    <property type="entry name" value="Penicillin-binding protein 2a (Domain 2)"/>
    <property type="match status" value="1"/>
</dbReference>
<evidence type="ECO:0000259" key="6">
    <source>
        <dbReference type="Pfam" id="PF03717"/>
    </source>
</evidence>
<keyword evidence="4" id="KW-1133">Transmembrane helix</keyword>
<dbReference type="InterPro" id="IPR001460">
    <property type="entry name" value="PCN-bd_Tpept"/>
</dbReference>
<feature type="transmembrane region" description="Helical" evidence="4">
    <location>
        <begin position="20"/>
        <end position="39"/>
    </location>
</feature>
<dbReference type="KEGG" id="amt:Amet_2473"/>
<protein>
    <submittedName>
        <fullName evidence="7">Peptidoglycan glycosyltransferase</fullName>
        <ecNumber evidence="7">2.4.1.129</ecNumber>
    </submittedName>
</protein>
<accession>A6TR09</accession>
<name>A6TR09_ALKMQ</name>
<comment type="similarity">
    <text evidence="2">Belongs to the transpeptidase family.</text>
</comment>
<dbReference type="PANTHER" id="PTHR30627:SF24">
    <property type="entry name" value="PENICILLIN-BINDING PROTEIN 4B"/>
    <property type="match status" value="1"/>
</dbReference>
<dbReference type="STRING" id="293826.Amet_2473"/>
<keyword evidence="7" id="KW-0328">Glycosyltransferase</keyword>
<organism evidence="7 8">
    <name type="scientific">Alkaliphilus metalliredigens (strain QYMF)</name>
    <dbReference type="NCBI Taxonomy" id="293826"/>
    <lineage>
        <taxon>Bacteria</taxon>
        <taxon>Bacillati</taxon>
        <taxon>Bacillota</taxon>
        <taxon>Clostridia</taxon>
        <taxon>Peptostreptococcales</taxon>
        <taxon>Natronincolaceae</taxon>
        <taxon>Alkaliphilus</taxon>
    </lineage>
</organism>
<dbReference type="GO" id="GO:0016757">
    <property type="term" value="F:glycosyltransferase activity"/>
    <property type="evidence" value="ECO:0007669"/>
    <property type="project" value="UniProtKB-KW"/>
</dbReference>
<evidence type="ECO:0000256" key="3">
    <source>
        <dbReference type="ARBA" id="ARBA00023136"/>
    </source>
</evidence>
<keyword evidence="7" id="KW-0808">Transferase</keyword>
<dbReference type="GO" id="GO:0071972">
    <property type="term" value="F:peptidoglycan L,D-transpeptidase activity"/>
    <property type="evidence" value="ECO:0007669"/>
    <property type="project" value="TreeGrafter"/>
</dbReference>
<dbReference type="EMBL" id="CP000724">
    <property type="protein sequence ID" value="ABR48627.1"/>
    <property type="molecule type" value="Genomic_DNA"/>
</dbReference>
<dbReference type="HOGENOM" id="CLU_009289_6_3_9"/>
<keyword evidence="4" id="KW-0812">Transmembrane</keyword>
<dbReference type="Pfam" id="PF00905">
    <property type="entry name" value="Transpeptidase"/>
    <property type="match status" value="1"/>
</dbReference>
<dbReference type="PANTHER" id="PTHR30627">
    <property type="entry name" value="PEPTIDOGLYCAN D,D-TRANSPEPTIDASE"/>
    <property type="match status" value="1"/>
</dbReference>
<feature type="domain" description="Penicillin-binding protein dimerisation" evidence="6">
    <location>
        <begin position="65"/>
        <end position="187"/>
    </location>
</feature>
<gene>
    <name evidence="7" type="ordered locus">Amet_2473</name>
</gene>
<evidence type="ECO:0000256" key="1">
    <source>
        <dbReference type="ARBA" id="ARBA00004370"/>
    </source>
</evidence>
<dbReference type="InterPro" id="IPR036138">
    <property type="entry name" value="PBP_dimer_sf"/>
</dbReference>
<dbReference type="AlphaFoldDB" id="A6TR09"/>
<keyword evidence="3 4" id="KW-0472">Membrane</keyword>
<reference evidence="8" key="1">
    <citation type="journal article" date="2016" name="Genome Announc.">
        <title>Complete genome sequence of Alkaliphilus metalliredigens strain QYMF, an alkaliphilic and metal-reducing bacterium isolated from borax-contaminated leachate ponds.</title>
        <authorList>
            <person name="Hwang C."/>
            <person name="Copeland A."/>
            <person name="Lucas S."/>
            <person name="Lapidus A."/>
            <person name="Barry K."/>
            <person name="Detter J.C."/>
            <person name="Glavina Del Rio T."/>
            <person name="Hammon N."/>
            <person name="Israni S."/>
            <person name="Dalin E."/>
            <person name="Tice H."/>
            <person name="Pitluck S."/>
            <person name="Chertkov O."/>
            <person name="Brettin T."/>
            <person name="Bruce D."/>
            <person name="Han C."/>
            <person name="Schmutz J."/>
            <person name="Larimer F."/>
            <person name="Land M.L."/>
            <person name="Hauser L."/>
            <person name="Kyrpides N."/>
            <person name="Mikhailova N."/>
            <person name="Ye Q."/>
            <person name="Zhou J."/>
            <person name="Richardson P."/>
            <person name="Fields M.W."/>
        </authorList>
    </citation>
    <scope>NUCLEOTIDE SEQUENCE [LARGE SCALE GENOMIC DNA]</scope>
    <source>
        <strain evidence="8">QYMF</strain>
    </source>
</reference>
<evidence type="ECO:0000259" key="5">
    <source>
        <dbReference type="Pfam" id="PF00905"/>
    </source>
</evidence>
<evidence type="ECO:0000313" key="7">
    <source>
        <dbReference type="EMBL" id="ABR48627.1"/>
    </source>
</evidence>
<comment type="subcellular location">
    <subcellularLocation>
        <location evidence="1">Membrane</location>
    </subcellularLocation>
</comment>
<feature type="domain" description="Penicillin-binding protein transpeptidase" evidence="5">
    <location>
        <begin position="246"/>
        <end position="554"/>
    </location>
</feature>
<dbReference type="RefSeq" id="WP_012063602.1">
    <property type="nucleotide sequence ID" value="NC_009633.1"/>
</dbReference>
<keyword evidence="8" id="KW-1185">Reference proteome</keyword>